<dbReference type="AlphaFoldDB" id="A0A2P2N9Y3"/>
<reference evidence="1" key="1">
    <citation type="submission" date="2018-02" db="EMBL/GenBank/DDBJ databases">
        <title>Rhizophora mucronata_Transcriptome.</title>
        <authorList>
            <person name="Meera S.P."/>
            <person name="Sreeshan A."/>
            <person name="Augustine A."/>
        </authorList>
    </citation>
    <scope>NUCLEOTIDE SEQUENCE</scope>
    <source>
        <tissue evidence="1">Leaf</tissue>
    </source>
</reference>
<evidence type="ECO:0000313" key="1">
    <source>
        <dbReference type="EMBL" id="MBX39284.1"/>
    </source>
</evidence>
<proteinExistence type="predicted"/>
<dbReference type="EMBL" id="GGEC01058800">
    <property type="protein sequence ID" value="MBX39284.1"/>
    <property type="molecule type" value="Transcribed_RNA"/>
</dbReference>
<name>A0A2P2N9Y3_RHIMU</name>
<accession>A0A2P2N9Y3</accession>
<protein>
    <submittedName>
        <fullName evidence="1">Uncharacterized protein</fullName>
    </submittedName>
</protein>
<organism evidence="1">
    <name type="scientific">Rhizophora mucronata</name>
    <name type="common">Asiatic mangrove</name>
    <dbReference type="NCBI Taxonomy" id="61149"/>
    <lineage>
        <taxon>Eukaryota</taxon>
        <taxon>Viridiplantae</taxon>
        <taxon>Streptophyta</taxon>
        <taxon>Embryophyta</taxon>
        <taxon>Tracheophyta</taxon>
        <taxon>Spermatophyta</taxon>
        <taxon>Magnoliopsida</taxon>
        <taxon>eudicotyledons</taxon>
        <taxon>Gunneridae</taxon>
        <taxon>Pentapetalae</taxon>
        <taxon>rosids</taxon>
        <taxon>fabids</taxon>
        <taxon>Malpighiales</taxon>
        <taxon>Rhizophoraceae</taxon>
        <taxon>Rhizophora</taxon>
    </lineage>
</organism>
<sequence>MLDSFLVMIHEILCMDQAL</sequence>